<evidence type="ECO:0000313" key="2">
    <source>
        <dbReference type="Proteomes" id="UP000729402"/>
    </source>
</evidence>
<accession>A0A8J5WQ50</accession>
<comment type="caution">
    <text evidence="1">The sequence shown here is derived from an EMBL/GenBank/DDBJ whole genome shotgun (WGS) entry which is preliminary data.</text>
</comment>
<keyword evidence="2" id="KW-1185">Reference proteome</keyword>
<reference evidence="1" key="1">
    <citation type="journal article" date="2021" name="bioRxiv">
        <title>Whole Genome Assembly and Annotation of Northern Wild Rice, Zizania palustris L., Supports a Whole Genome Duplication in the Zizania Genus.</title>
        <authorList>
            <person name="Haas M."/>
            <person name="Kono T."/>
            <person name="Macchietto M."/>
            <person name="Millas R."/>
            <person name="McGilp L."/>
            <person name="Shao M."/>
            <person name="Duquette J."/>
            <person name="Hirsch C.N."/>
            <person name="Kimball J."/>
        </authorList>
    </citation>
    <scope>NUCLEOTIDE SEQUENCE</scope>
    <source>
        <tissue evidence="1">Fresh leaf tissue</tissue>
    </source>
</reference>
<proteinExistence type="predicted"/>
<dbReference type="AlphaFoldDB" id="A0A8J5WQ50"/>
<dbReference type="Proteomes" id="UP000729402">
    <property type="component" value="Unassembled WGS sequence"/>
</dbReference>
<evidence type="ECO:0000313" key="1">
    <source>
        <dbReference type="EMBL" id="KAG8091984.1"/>
    </source>
</evidence>
<name>A0A8J5WQ50_ZIZPA</name>
<protein>
    <submittedName>
        <fullName evidence="1">Uncharacterized protein</fullName>
    </submittedName>
</protein>
<gene>
    <name evidence="1" type="ORF">GUJ93_ZPchr0012g19732</name>
</gene>
<dbReference type="EMBL" id="JAAALK010000080">
    <property type="protein sequence ID" value="KAG8091984.1"/>
    <property type="molecule type" value="Genomic_DNA"/>
</dbReference>
<sequence>MLRWRRMRVEQLPLRLALGSRVRACAHRRRPAAAAKITGLLNPASEAASPFPWIAISFVFPSSNRSIDRATKLKSIKLASELLAWIDRSIDNLVPEAGRYCELRRRRRWSWCW</sequence>
<organism evidence="1 2">
    <name type="scientific">Zizania palustris</name>
    <name type="common">Northern wild rice</name>
    <dbReference type="NCBI Taxonomy" id="103762"/>
    <lineage>
        <taxon>Eukaryota</taxon>
        <taxon>Viridiplantae</taxon>
        <taxon>Streptophyta</taxon>
        <taxon>Embryophyta</taxon>
        <taxon>Tracheophyta</taxon>
        <taxon>Spermatophyta</taxon>
        <taxon>Magnoliopsida</taxon>
        <taxon>Liliopsida</taxon>
        <taxon>Poales</taxon>
        <taxon>Poaceae</taxon>
        <taxon>BOP clade</taxon>
        <taxon>Oryzoideae</taxon>
        <taxon>Oryzeae</taxon>
        <taxon>Zizaniinae</taxon>
        <taxon>Zizania</taxon>
    </lineage>
</organism>
<reference evidence="1" key="2">
    <citation type="submission" date="2021-02" db="EMBL/GenBank/DDBJ databases">
        <authorList>
            <person name="Kimball J.A."/>
            <person name="Haas M.W."/>
            <person name="Macchietto M."/>
            <person name="Kono T."/>
            <person name="Duquette J."/>
            <person name="Shao M."/>
        </authorList>
    </citation>
    <scope>NUCLEOTIDE SEQUENCE</scope>
    <source>
        <tissue evidence="1">Fresh leaf tissue</tissue>
    </source>
</reference>